<evidence type="ECO:0000313" key="2">
    <source>
        <dbReference type="Proteomes" id="UP001597440"/>
    </source>
</evidence>
<organism evidence="1 2">
    <name type="scientific">Sphingobacterium tabacisoli</name>
    <dbReference type="NCBI Taxonomy" id="2044855"/>
    <lineage>
        <taxon>Bacteria</taxon>
        <taxon>Pseudomonadati</taxon>
        <taxon>Bacteroidota</taxon>
        <taxon>Sphingobacteriia</taxon>
        <taxon>Sphingobacteriales</taxon>
        <taxon>Sphingobacteriaceae</taxon>
        <taxon>Sphingobacterium</taxon>
    </lineage>
</organism>
<comment type="caution">
    <text evidence="1">The sequence shown here is derived from an EMBL/GenBank/DDBJ whole genome shotgun (WGS) entry which is preliminary data.</text>
</comment>
<protein>
    <recommendedName>
        <fullName evidence="3">Helix-turn-helix domain-containing protein</fullName>
    </recommendedName>
</protein>
<accession>A0ABW5KZN8</accession>
<evidence type="ECO:0000313" key="1">
    <source>
        <dbReference type="EMBL" id="MFD2554209.1"/>
    </source>
</evidence>
<dbReference type="RefSeq" id="WP_210355990.1">
    <property type="nucleotide sequence ID" value="NZ_JAEQMU010000006.1"/>
</dbReference>
<reference evidence="2" key="1">
    <citation type="journal article" date="2019" name="Int. J. Syst. Evol. Microbiol.">
        <title>The Global Catalogue of Microorganisms (GCM) 10K type strain sequencing project: providing services to taxonomists for standard genome sequencing and annotation.</title>
        <authorList>
            <consortium name="The Broad Institute Genomics Platform"/>
            <consortium name="The Broad Institute Genome Sequencing Center for Infectious Disease"/>
            <person name="Wu L."/>
            <person name="Ma J."/>
        </authorList>
    </citation>
    <scope>NUCLEOTIDE SEQUENCE [LARGE SCALE GENOMIC DNA]</scope>
    <source>
        <strain evidence="2">KCTC 52298</strain>
    </source>
</reference>
<proteinExistence type="predicted"/>
<keyword evidence="2" id="KW-1185">Reference proteome</keyword>
<name>A0ABW5KZN8_9SPHI</name>
<dbReference type="Proteomes" id="UP001597440">
    <property type="component" value="Unassembled WGS sequence"/>
</dbReference>
<sequence>MKNKDFKAAQEGAWACRADGAAHNYRELILGRIDDLFDLMQAFHTSQSEYLERVLTVLEQALPRLCAQQSIKDATSVADLGEDLTEKLPVSGRRKTIHISDLVLAEGDWLMTTQEALDVLNFSRGTLVSHREQGLVTEVRIGKEGGGVRFISSEVMRLRELYSVPKGKV</sequence>
<evidence type="ECO:0008006" key="3">
    <source>
        <dbReference type="Google" id="ProtNLM"/>
    </source>
</evidence>
<dbReference type="EMBL" id="JBHULD010000008">
    <property type="protein sequence ID" value="MFD2554209.1"/>
    <property type="molecule type" value="Genomic_DNA"/>
</dbReference>
<gene>
    <name evidence="1" type="ORF">ACFSQW_07400</name>
</gene>